<accession>A0A8J3FMD9</accession>
<dbReference type="RefSeq" id="WP_189077475.1">
    <property type="nucleotide sequence ID" value="NZ_BMMX01000001.1"/>
</dbReference>
<reference evidence="2" key="2">
    <citation type="submission" date="2020-09" db="EMBL/GenBank/DDBJ databases">
        <authorList>
            <person name="Sun Q."/>
            <person name="Zhou Y."/>
        </authorList>
    </citation>
    <scope>NUCLEOTIDE SEQUENCE</scope>
    <source>
        <strain evidence="2">CGMCC 4.7299</strain>
    </source>
</reference>
<feature type="region of interest" description="Disordered" evidence="1">
    <location>
        <begin position="44"/>
        <end position="71"/>
    </location>
</feature>
<gene>
    <name evidence="2" type="ORF">GCM10012284_06530</name>
</gene>
<proteinExistence type="predicted"/>
<comment type="caution">
    <text evidence="2">The sequence shown here is derived from an EMBL/GenBank/DDBJ whole genome shotgun (WGS) entry which is preliminary data.</text>
</comment>
<evidence type="ECO:0000313" key="3">
    <source>
        <dbReference type="Proteomes" id="UP000656042"/>
    </source>
</evidence>
<dbReference type="AlphaFoldDB" id="A0A8J3FMD9"/>
<protein>
    <submittedName>
        <fullName evidence="2">Uncharacterized protein</fullName>
    </submittedName>
</protein>
<name>A0A8J3FMD9_9ACTN</name>
<dbReference type="Proteomes" id="UP000656042">
    <property type="component" value="Unassembled WGS sequence"/>
</dbReference>
<reference evidence="2" key="1">
    <citation type="journal article" date="2014" name="Int. J. Syst. Evol. Microbiol.">
        <title>Complete genome sequence of Corynebacterium casei LMG S-19264T (=DSM 44701T), isolated from a smear-ripened cheese.</title>
        <authorList>
            <consortium name="US DOE Joint Genome Institute (JGI-PGF)"/>
            <person name="Walter F."/>
            <person name="Albersmeier A."/>
            <person name="Kalinowski J."/>
            <person name="Ruckert C."/>
        </authorList>
    </citation>
    <scope>NUCLEOTIDE SEQUENCE</scope>
    <source>
        <strain evidence="2">CGMCC 4.7299</strain>
    </source>
</reference>
<keyword evidence="3" id="KW-1185">Reference proteome</keyword>
<organism evidence="2 3">
    <name type="scientific">Mangrovihabitans endophyticus</name>
    <dbReference type="NCBI Taxonomy" id="1751298"/>
    <lineage>
        <taxon>Bacteria</taxon>
        <taxon>Bacillati</taxon>
        <taxon>Actinomycetota</taxon>
        <taxon>Actinomycetes</taxon>
        <taxon>Micromonosporales</taxon>
        <taxon>Micromonosporaceae</taxon>
        <taxon>Mangrovihabitans</taxon>
    </lineage>
</organism>
<sequence>MAGEIRITQDDIDSLATKLDNFSEALTNKERDVMSAIMRLAAGALESPSNQSRTSEMGTPEKSPGGRLSDGFRQAFEHGLGTTFRIRPGGAISHSIDGG</sequence>
<evidence type="ECO:0000256" key="1">
    <source>
        <dbReference type="SAM" id="MobiDB-lite"/>
    </source>
</evidence>
<evidence type="ECO:0000313" key="2">
    <source>
        <dbReference type="EMBL" id="GGK75258.1"/>
    </source>
</evidence>
<feature type="compositionally biased region" description="Polar residues" evidence="1">
    <location>
        <begin position="47"/>
        <end position="57"/>
    </location>
</feature>
<dbReference type="EMBL" id="BMMX01000001">
    <property type="protein sequence ID" value="GGK75258.1"/>
    <property type="molecule type" value="Genomic_DNA"/>
</dbReference>